<comment type="caution">
    <text evidence="9">The sequence shown here is derived from an EMBL/GenBank/DDBJ whole genome shotgun (WGS) entry which is preliminary data.</text>
</comment>
<evidence type="ECO:0000256" key="1">
    <source>
        <dbReference type="ARBA" id="ARBA00013860"/>
    </source>
</evidence>
<evidence type="ECO:0000259" key="8">
    <source>
        <dbReference type="PROSITE" id="PS51740"/>
    </source>
</evidence>
<evidence type="ECO:0000256" key="3">
    <source>
        <dbReference type="ARBA" id="ARBA00022737"/>
    </source>
</evidence>
<evidence type="ECO:0000313" key="10">
    <source>
        <dbReference type="Proteomes" id="UP001230207"/>
    </source>
</evidence>
<evidence type="ECO:0000256" key="5">
    <source>
        <dbReference type="ARBA" id="ARBA00023125"/>
    </source>
</evidence>
<keyword evidence="10" id="KW-1185">Reference proteome</keyword>
<comment type="subcellular location">
    <subcellularLocation>
        <location evidence="7">Cytoplasm</location>
        <location evidence="7">Nucleoid</location>
    </subcellularLocation>
</comment>
<name>A0ABU0BRT7_9HYPH</name>
<dbReference type="InterPro" id="IPR035642">
    <property type="entry name" value="MraZ_N"/>
</dbReference>
<comment type="subunit">
    <text evidence="7">Forms oligomers.</text>
</comment>
<keyword evidence="4 7" id="KW-0805">Transcription regulation</keyword>
<dbReference type="Proteomes" id="UP001230207">
    <property type="component" value="Unassembled WGS sequence"/>
</dbReference>
<dbReference type="InterPro" id="IPR035644">
    <property type="entry name" value="MraZ_C"/>
</dbReference>
<sequence>MNRFLSHATQRIDAKGRVSVPSAFRSVMSALDIRELYCFQDFVFPAISAGGSELLDRFERQIVLEDPLSAQANQMSLLVHGGGVFMKLDQEGRLAVTDFIRDFTGITSEVTFVGRADHFQLWAPQAFLQAQADAREERRLRGLRSP</sequence>
<keyword evidence="5 7" id="KW-0238">DNA-binding</keyword>
<dbReference type="InterPro" id="IPR020603">
    <property type="entry name" value="MraZ_dom"/>
</dbReference>
<dbReference type="RefSeq" id="WP_307231146.1">
    <property type="nucleotide sequence ID" value="NZ_JAUSVF010000001.1"/>
</dbReference>
<dbReference type="InterPro" id="IPR038619">
    <property type="entry name" value="MraZ_sf"/>
</dbReference>
<keyword evidence="3" id="KW-0677">Repeat</keyword>
<organism evidence="9 10">
    <name type="scientific">Pararhizobium capsulatum DSM 1112</name>
    <dbReference type="NCBI Taxonomy" id="1121113"/>
    <lineage>
        <taxon>Bacteria</taxon>
        <taxon>Pseudomonadati</taxon>
        <taxon>Pseudomonadota</taxon>
        <taxon>Alphaproteobacteria</taxon>
        <taxon>Hyphomicrobiales</taxon>
        <taxon>Rhizobiaceae</taxon>
        <taxon>Rhizobium/Agrobacterium group</taxon>
        <taxon>Pararhizobium</taxon>
    </lineage>
</organism>
<evidence type="ECO:0000256" key="7">
    <source>
        <dbReference type="HAMAP-Rule" id="MF_01008"/>
    </source>
</evidence>
<reference evidence="9 10" key="1">
    <citation type="submission" date="2023-07" db="EMBL/GenBank/DDBJ databases">
        <title>Genomic Encyclopedia of Type Strains, Phase IV (KMG-IV): sequencing the most valuable type-strain genomes for metagenomic binning, comparative biology and taxonomic classification.</title>
        <authorList>
            <person name="Goeker M."/>
        </authorList>
    </citation>
    <scope>NUCLEOTIDE SEQUENCE [LARGE SCALE GENOMIC DNA]</scope>
    <source>
        <strain evidence="9 10">DSM 1112</strain>
    </source>
</reference>
<dbReference type="CDD" id="cd16320">
    <property type="entry name" value="MraZ_N"/>
    <property type="match status" value="1"/>
</dbReference>
<dbReference type="InterPro" id="IPR003444">
    <property type="entry name" value="MraZ"/>
</dbReference>
<evidence type="ECO:0000256" key="2">
    <source>
        <dbReference type="ARBA" id="ARBA00022490"/>
    </source>
</evidence>
<feature type="domain" description="SpoVT-AbrB" evidence="8">
    <location>
        <begin position="7"/>
        <end position="52"/>
    </location>
</feature>
<proteinExistence type="inferred from homology"/>
<dbReference type="SUPFAM" id="SSF89447">
    <property type="entry name" value="AbrB/MazE/MraZ-like"/>
    <property type="match status" value="1"/>
</dbReference>
<dbReference type="CDD" id="cd16321">
    <property type="entry name" value="MraZ_C"/>
    <property type="match status" value="1"/>
</dbReference>
<feature type="domain" description="SpoVT-AbrB" evidence="8">
    <location>
        <begin position="83"/>
        <end position="126"/>
    </location>
</feature>
<keyword evidence="6 7" id="KW-0804">Transcription</keyword>
<dbReference type="PANTHER" id="PTHR34701">
    <property type="entry name" value="TRANSCRIPTIONAL REGULATOR MRAZ"/>
    <property type="match status" value="1"/>
</dbReference>
<evidence type="ECO:0000256" key="4">
    <source>
        <dbReference type="ARBA" id="ARBA00023015"/>
    </source>
</evidence>
<gene>
    <name evidence="7" type="primary">mraZ</name>
    <name evidence="9" type="ORF">QO002_003088</name>
</gene>
<accession>A0ABU0BRT7</accession>
<dbReference type="PANTHER" id="PTHR34701:SF1">
    <property type="entry name" value="TRANSCRIPTIONAL REGULATOR MRAZ"/>
    <property type="match status" value="1"/>
</dbReference>
<dbReference type="NCBIfam" id="NF001477">
    <property type="entry name" value="PRK00326.2-4"/>
    <property type="match status" value="1"/>
</dbReference>
<comment type="similarity">
    <text evidence="7">Belongs to the MraZ family.</text>
</comment>
<dbReference type="InterPro" id="IPR007159">
    <property type="entry name" value="SpoVT-AbrB_dom"/>
</dbReference>
<evidence type="ECO:0000313" key="9">
    <source>
        <dbReference type="EMBL" id="MDQ0320950.1"/>
    </source>
</evidence>
<evidence type="ECO:0000256" key="6">
    <source>
        <dbReference type="ARBA" id="ARBA00023163"/>
    </source>
</evidence>
<dbReference type="EMBL" id="JAUSVF010000001">
    <property type="protein sequence ID" value="MDQ0320950.1"/>
    <property type="molecule type" value="Genomic_DNA"/>
</dbReference>
<dbReference type="PROSITE" id="PS51740">
    <property type="entry name" value="SPOVT_ABRB"/>
    <property type="match status" value="2"/>
</dbReference>
<dbReference type="HAMAP" id="MF_01008">
    <property type="entry name" value="MraZ"/>
    <property type="match status" value="1"/>
</dbReference>
<keyword evidence="2 7" id="KW-0963">Cytoplasm</keyword>
<dbReference type="Pfam" id="PF02381">
    <property type="entry name" value="MraZ"/>
    <property type="match status" value="1"/>
</dbReference>
<dbReference type="Gene3D" id="3.40.1550.20">
    <property type="entry name" value="Transcriptional regulator MraZ domain"/>
    <property type="match status" value="1"/>
</dbReference>
<protein>
    <recommendedName>
        <fullName evidence="1 7">Transcriptional regulator MraZ</fullName>
    </recommendedName>
</protein>
<dbReference type="InterPro" id="IPR037914">
    <property type="entry name" value="SpoVT-AbrB_sf"/>
</dbReference>